<dbReference type="PROSITE" id="PS51459">
    <property type="entry name" value="FIDO"/>
    <property type="match status" value="1"/>
</dbReference>
<proteinExistence type="predicted"/>
<dbReference type="Proteomes" id="UP001596472">
    <property type="component" value="Unassembled WGS sequence"/>
</dbReference>
<dbReference type="RefSeq" id="WP_379714957.1">
    <property type="nucleotide sequence ID" value="NZ_JBHTBS010000011.1"/>
</dbReference>
<dbReference type="SUPFAM" id="SSF140931">
    <property type="entry name" value="Fic-like"/>
    <property type="match status" value="1"/>
</dbReference>
<dbReference type="InterPro" id="IPR036597">
    <property type="entry name" value="Fido-like_dom_sf"/>
</dbReference>
<accession>A0ABW2LAX4</accession>
<comment type="caution">
    <text evidence="2">The sequence shown here is derived from an EMBL/GenBank/DDBJ whole genome shotgun (WGS) entry which is preliminary data.</text>
</comment>
<evidence type="ECO:0000313" key="3">
    <source>
        <dbReference type="Proteomes" id="UP001596472"/>
    </source>
</evidence>
<reference evidence="3" key="1">
    <citation type="journal article" date="2019" name="Int. J. Syst. Evol. Microbiol.">
        <title>The Global Catalogue of Microorganisms (GCM) 10K type strain sequencing project: providing services to taxonomists for standard genome sequencing and annotation.</title>
        <authorList>
            <consortium name="The Broad Institute Genomics Platform"/>
            <consortium name="The Broad Institute Genome Sequencing Center for Infectious Disease"/>
            <person name="Wu L."/>
            <person name="Ma J."/>
        </authorList>
    </citation>
    <scope>NUCLEOTIDE SEQUENCE [LARGE SCALE GENOMIC DNA]</scope>
    <source>
        <strain evidence="3">CGMCC 4.1467</strain>
    </source>
</reference>
<name>A0ABW2LAX4_9BACT</name>
<feature type="domain" description="Fido" evidence="1">
    <location>
        <begin position="208"/>
        <end position="345"/>
    </location>
</feature>
<evidence type="ECO:0000313" key="2">
    <source>
        <dbReference type="EMBL" id="MFC7338949.1"/>
    </source>
</evidence>
<keyword evidence="3" id="KW-1185">Reference proteome</keyword>
<organism evidence="2 3">
    <name type="scientific">Haloferula chungangensis</name>
    <dbReference type="NCBI Taxonomy" id="1048331"/>
    <lineage>
        <taxon>Bacteria</taxon>
        <taxon>Pseudomonadati</taxon>
        <taxon>Verrucomicrobiota</taxon>
        <taxon>Verrucomicrobiia</taxon>
        <taxon>Verrucomicrobiales</taxon>
        <taxon>Verrucomicrobiaceae</taxon>
        <taxon>Haloferula</taxon>
    </lineage>
</organism>
<dbReference type="EMBL" id="JBHTBS010000011">
    <property type="protein sequence ID" value="MFC7338949.1"/>
    <property type="molecule type" value="Genomic_DNA"/>
</dbReference>
<gene>
    <name evidence="2" type="ORF">ACFQY0_17260</name>
</gene>
<dbReference type="Gene3D" id="1.10.3290.10">
    <property type="entry name" value="Fido-like domain"/>
    <property type="match status" value="1"/>
</dbReference>
<dbReference type="InterPro" id="IPR040198">
    <property type="entry name" value="Fido_containing"/>
</dbReference>
<evidence type="ECO:0000259" key="1">
    <source>
        <dbReference type="PROSITE" id="PS51459"/>
    </source>
</evidence>
<sequence>MKQKELASYAKRTLQRRLDEMIQSGLVRSEGAGRGFCYHLVEAHDESLTPVSNNRLQEDSINYPVPARDERKGDWLSPASKELRAAVTRPIQERRSAPYNDSLLIAYQPNVTEYLSPALRQDLAKMGKVGMEDHPAGTYLRQVMDRLIIDLSWNSSRLEGNTYSILETQRLFEMGEGADGKSLAEAQMILNHKNAIEILADMSDEAGFNRYTLFNLHAALAEGLLPHEEASGRLRHEPVGVTGTSFEPLQDPARIEENFERILLKAEAIENPFEQAFFSMVHLPYLQPFIDVNKRTSRIVANIPLMKHNLCPLAFVGVSREDYLQATLALYELRRVEYLRDVFVSAYQKSCDRYSAIRQVLGDPNPLYVRYRRDVHRYIQHVVGSNFDKKQAIRWIHDECEREIAKENRAAFIELVETVLSSLHEGNIARYRLRPGPFREWLAGWR</sequence>
<dbReference type="InterPro" id="IPR003812">
    <property type="entry name" value="Fido"/>
</dbReference>
<dbReference type="Pfam" id="PF02661">
    <property type="entry name" value="Fic"/>
    <property type="match status" value="1"/>
</dbReference>
<dbReference type="PANTHER" id="PTHR13504">
    <property type="entry name" value="FIDO DOMAIN-CONTAINING PROTEIN DDB_G0283145"/>
    <property type="match status" value="1"/>
</dbReference>
<protein>
    <submittedName>
        <fullName evidence="2">Fic family protein</fullName>
    </submittedName>
</protein>
<dbReference type="PANTHER" id="PTHR13504:SF38">
    <property type="entry name" value="FIDO DOMAIN-CONTAINING PROTEIN"/>
    <property type="match status" value="1"/>
</dbReference>